<dbReference type="InterPro" id="IPR055180">
    <property type="entry name" value="HsdR_RecA-like_helicase_dom_2"/>
</dbReference>
<comment type="caution">
    <text evidence="4">The sequence shown here is derived from an EMBL/GenBank/DDBJ whole genome shotgun (WGS) entry which is preliminary data.</text>
</comment>
<dbReference type="EC" id="3.1.21.3" evidence="4"/>
<dbReference type="Pfam" id="PF12008">
    <property type="entry name" value="EcoR124_C"/>
    <property type="match status" value="1"/>
</dbReference>
<dbReference type="Pfam" id="PF22679">
    <property type="entry name" value="T1R_D3-like"/>
    <property type="match status" value="1"/>
</dbReference>
<dbReference type="PANTHER" id="PTHR30195:SF16">
    <property type="entry name" value="TYPE I RESTRICTION ENZYME ENDONUCLEASE SUBUNIT"/>
    <property type="match status" value="1"/>
</dbReference>
<organism evidence="4 5">
    <name type="scientific">Klebsiella grimontii</name>
    <dbReference type="NCBI Taxonomy" id="2058152"/>
    <lineage>
        <taxon>Bacteria</taxon>
        <taxon>Pseudomonadati</taxon>
        <taxon>Pseudomonadota</taxon>
        <taxon>Gammaproteobacteria</taxon>
        <taxon>Enterobacterales</taxon>
        <taxon>Enterobacteriaceae</taxon>
        <taxon>Klebsiella/Raoultella group</taxon>
        <taxon>Klebsiella</taxon>
    </lineage>
</organism>
<reference evidence="4 5" key="1">
    <citation type="submission" date="2018-06" db="EMBL/GenBank/DDBJ databases">
        <authorList>
            <consortium name="Pathogen Informatics"/>
            <person name="Doyle S."/>
        </authorList>
    </citation>
    <scope>NUCLEOTIDE SEQUENCE [LARGE SCALE GENOMIC DNA]</scope>
    <source>
        <strain evidence="4 5">NCTC9149</strain>
    </source>
</reference>
<evidence type="ECO:0000259" key="3">
    <source>
        <dbReference type="Pfam" id="PF22679"/>
    </source>
</evidence>
<dbReference type="InterPro" id="IPR022625">
    <property type="entry name" value="TypeI_RM_Rsu_C"/>
</dbReference>
<proteinExistence type="predicted"/>
<dbReference type="Gene3D" id="1.20.58.2040">
    <property type="match status" value="1"/>
</dbReference>
<keyword evidence="4" id="KW-0378">Hydrolase</keyword>
<evidence type="ECO:0000313" key="4">
    <source>
        <dbReference type="EMBL" id="STW09676.1"/>
    </source>
</evidence>
<protein>
    <submittedName>
        <fullName evidence="4">Putative type I restriction-modification enzyme R subunit</fullName>
        <ecNumber evidence="4">3.1.21.3</ecNumber>
    </submittedName>
</protein>
<evidence type="ECO:0000313" key="5">
    <source>
        <dbReference type="Proteomes" id="UP000254571"/>
    </source>
</evidence>
<dbReference type="EMBL" id="UGMX01000002">
    <property type="protein sequence ID" value="STW09676.1"/>
    <property type="molecule type" value="Genomic_DNA"/>
</dbReference>
<gene>
    <name evidence="4" type="primary">hsdR_3</name>
    <name evidence="4" type="ORF">NCTC9149_06176</name>
</gene>
<dbReference type="Proteomes" id="UP000254571">
    <property type="component" value="Unassembled WGS sequence"/>
</dbReference>
<dbReference type="GO" id="GO:0009035">
    <property type="term" value="F:type I site-specific deoxyribonuclease activity"/>
    <property type="evidence" value="ECO:0007669"/>
    <property type="project" value="UniProtKB-EC"/>
</dbReference>
<dbReference type="AlphaFoldDB" id="A0A7H4PB61"/>
<dbReference type="Gene3D" id="3.40.50.300">
    <property type="entry name" value="P-loop containing nucleotide triphosphate hydrolases"/>
    <property type="match status" value="1"/>
</dbReference>
<dbReference type="InterPro" id="IPR051268">
    <property type="entry name" value="Type-I_R_enzyme_R_subunit"/>
</dbReference>
<evidence type="ECO:0000259" key="2">
    <source>
        <dbReference type="Pfam" id="PF12008"/>
    </source>
</evidence>
<evidence type="ECO:0000256" key="1">
    <source>
        <dbReference type="ARBA" id="ARBA00022747"/>
    </source>
</evidence>
<dbReference type="InterPro" id="IPR027417">
    <property type="entry name" value="P-loop_NTPase"/>
</dbReference>
<keyword evidence="1" id="KW-0680">Restriction system</keyword>
<dbReference type="GO" id="GO:0009307">
    <property type="term" value="P:DNA restriction-modification system"/>
    <property type="evidence" value="ECO:0007669"/>
    <property type="project" value="UniProtKB-KW"/>
</dbReference>
<accession>A0A7H4PB61</accession>
<sequence length="118" mass="13384">MQAYSRTNRIFDATKTFGNIVTFRDLEQATIDAITLFGDKNTKNVVLEKSYKEYMEGFTDVVTGEARRGFVDVVTELEQRFPDPSAIEKESDKKPLRNSLVSIYALRTCCKTTMSLPA</sequence>
<feature type="domain" description="Restriction endonuclease type I HsdR second RecA-like helicase" evidence="3">
    <location>
        <begin position="1"/>
        <end position="25"/>
    </location>
</feature>
<feature type="domain" description="Type I restriction enzyme R protein C-terminal" evidence="2">
    <location>
        <begin position="46"/>
        <end position="94"/>
    </location>
</feature>
<dbReference type="PANTHER" id="PTHR30195">
    <property type="entry name" value="TYPE I SITE-SPECIFIC DEOXYRIBONUCLEASE PROTEIN SUBUNIT M AND R"/>
    <property type="match status" value="1"/>
</dbReference>
<name>A0A7H4PB61_9ENTR</name>